<proteinExistence type="inferred from homology"/>
<dbReference type="NCBIfam" id="TIGR00086">
    <property type="entry name" value="smpB"/>
    <property type="match status" value="1"/>
</dbReference>
<dbReference type="Proteomes" id="UP000294364">
    <property type="component" value="Chromosome"/>
</dbReference>
<evidence type="ECO:0000256" key="3">
    <source>
        <dbReference type="HAMAP-Rule" id="MF_00023"/>
    </source>
</evidence>
<dbReference type="Gene3D" id="2.40.280.10">
    <property type="match status" value="1"/>
</dbReference>
<comment type="subcellular location">
    <subcellularLocation>
        <location evidence="3">Cytoplasm</location>
    </subcellularLocation>
    <text evidence="3">The tmRNA-SmpB complex associates with stalled 70S ribosomes.</text>
</comment>
<dbReference type="SUPFAM" id="SSF74982">
    <property type="entry name" value="Small protein B (SmpB)"/>
    <property type="match status" value="1"/>
</dbReference>
<comment type="similarity">
    <text evidence="3">Belongs to the SmpB family.</text>
</comment>
<keyword evidence="2 3" id="KW-0694">RNA-binding</keyword>
<dbReference type="PANTHER" id="PTHR30308:SF2">
    <property type="entry name" value="SSRA-BINDING PROTEIN"/>
    <property type="match status" value="1"/>
</dbReference>
<dbReference type="GO" id="GO:0005829">
    <property type="term" value="C:cytosol"/>
    <property type="evidence" value="ECO:0007669"/>
    <property type="project" value="TreeGrafter"/>
</dbReference>
<keyword evidence="1 3" id="KW-0963">Cytoplasm</keyword>
<dbReference type="InterPro" id="IPR023620">
    <property type="entry name" value="SmpB"/>
</dbReference>
<dbReference type="GO" id="GO:0003723">
    <property type="term" value="F:RNA binding"/>
    <property type="evidence" value="ECO:0007669"/>
    <property type="project" value="UniProtKB-UniRule"/>
</dbReference>
<protein>
    <recommendedName>
        <fullName evidence="3">SsrA-binding protein</fullName>
    </recommendedName>
    <alternativeName>
        <fullName evidence="3">Small protein B</fullName>
    </alternativeName>
</protein>
<evidence type="ECO:0000313" key="5">
    <source>
        <dbReference type="Proteomes" id="UP000294364"/>
    </source>
</evidence>
<dbReference type="EMBL" id="LR217698">
    <property type="protein sequence ID" value="VFP78913.1"/>
    <property type="molecule type" value="Genomic_DNA"/>
</dbReference>
<dbReference type="NCBIfam" id="NF003843">
    <property type="entry name" value="PRK05422.1"/>
    <property type="match status" value="1"/>
</dbReference>
<dbReference type="AlphaFoldDB" id="A0A451D0F6"/>
<dbReference type="OrthoDB" id="9805462at2"/>
<reference evidence="4 5" key="1">
    <citation type="submission" date="2019-02" db="EMBL/GenBank/DDBJ databases">
        <authorList>
            <person name="Manzano-Marin A."/>
            <person name="Manzano-Marin A."/>
        </authorList>
    </citation>
    <scope>NUCLEOTIDE SEQUENCE [LARGE SCALE GENOMIC DNA]</scope>
    <source>
        <strain evidence="4 5">ErCicurtihirsuta</strain>
    </source>
</reference>
<dbReference type="Pfam" id="PF01668">
    <property type="entry name" value="SmpB"/>
    <property type="match status" value="1"/>
</dbReference>
<sequence length="163" mass="18986">MNKKQNLMPAIIAMNKHARYNYFINEVMDAGLLLDGWEVKSLRAKQVNINDSYIIFRDGEAYLFGSIFQPLSLVSSHITCLPNKKRKLLLKKSELDCLIRKVNHDGCTVIALSIYWKSAWAKLKIGIAQGKKKYDKRNDLKDREWKLNKERIVKNINCAFIRK</sequence>
<dbReference type="InterPro" id="IPR000037">
    <property type="entry name" value="SsrA-bd_prot"/>
</dbReference>
<evidence type="ECO:0000256" key="1">
    <source>
        <dbReference type="ARBA" id="ARBA00022490"/>
    </source>
</evidence>
<dbReference type="GO" id="GO:0070930">
    <property type="term" value="P:trans-translation-dependent protein tagging"/>
    <property type="evidence" value="ECO:0007669"/>
    <property type="project" value="TreeGrafter"/>
</dbReference>
<dbReference type="GO" id="GO:0070929">
    <property type="term" value="P:trans-translation"/>
    <property type="evidence" value="ECO:0007669"/>
    <property type="project" value="UniProtKB-UniRule"/>
</dbReference>
<evidence type="ECO:0000313" key="4">
    <source>
        <dbReference type="EMBL" id="VFP78913.1"/>
    </source>
</evidence>
<dbReference type="HAMAP" id="MF_00023">
    <property type="entry name" value="SmpB"/>
    <property type="match status" value="1"/>
</dbReference>
<evidence type="ECO:0000256" key="2">
    <source>
        <dbReference type="ARBA" id="ARBA00022884"/>
    </source>
</evidence>
<accession>A0A451D0F6</accession>
<dbReference type="PANTHER" id="PTHR30308">
    <property type="entry name" value="TMRNA-BINDING COMPONENT OF TRANS-TRANSLATION TAGGING COMPLEX"/>
    <property type="match status" value="1"/>
</dbReference>
<dbReference type="PROSITE" id="PS01317">
    <property type="entry name" value="SSRP"/>
    <property type="match status" value="1"/>
</dbReference>
<gene>
    <name evidence="3 4" type="primary">smpB</name>
    <name evidence="4" type="ORF">ERCICURT3053_560</name>
</gene>
<comment type="function">
    <text evidence="3">Required for rescue of stalled ribosomes mediated by trans-translation. Binds to transfer-messenger RNA (tmRNA), required for stable association of tmRNA with ribosomes. tmRNA and SmpB together mimic tRNA shape, replacing the anticodon stem-loop with SmpB. tmRNA is encoded by the ssrA gene; the 2 termini fold to resemble tRNA(Ala) and it encodes a 'tag peptide', a short internal open reading frame. During trans-translation Ala-aminoacylated tmRNA acts like a tRNA, entering the A-site of stalled ribosomes, displacing the stalled mRNA. The ribosome then switches to translate the ORF on the tmRNA; the nascent peptide is terminated with the 'tag peptide' encoded by the tmRNA and targeted for degradation. The ribosome is freed to recommence translation, which seems to be the essential function of trans-translation.</text>
</comment>
<dbReference type="RefSeq" id="WP_157992322.1">
    <property type="nucleotide sequence ID" value="NZ_LR217698.1"/>
</dbReference>
<name>A0A451D0F6_9GAMM</name>
<organism evidence="4 5">
    <name type="scientific">Candidatus Erwinia haradaeae</name>
    <dbReference type="NCBI Taxonomy" id="1922217"/>
    <lineage>
        <taxon>Bacteria</taxon>
        <taxon>Pseudomonadati</taxon>
        <taxon>Pseudomonadota</taxon>
        <taxon>Gammaproteobacteria</taxon>
        <taxon>Enterobacterales</taxon>
        <taxon>Erwiniaceae</taxon>
        <taxon>Erwinia</taxon>
    </lineage>
</organism>
<dbReference type="InterPro" id="IPR020081">
    <property type="entry name" value="SsrA-bd_prot_CS"/>
</dbReference>